<dbReference type="EMBL" id="JBEGDP010000001">
    <property type="protein sequence ID" value="MEQ7845684.1"/>
    <property type="molecule type" value="Genomic_DNA"/>
</dbReference>
<evidence type="ECO:0000313" key="3">
    <source>
        <dbReference type="Proteomes" id="UP001482520"/>
    </source>
</evidence>
<sequence>MNYLDELGARIRAQVPRADLPDENTHGLFRIYAVLLLAKGTAVTPEDVHNAWVAWMAGLDADHEALVPFEDLDPAIASDDEPFAEAIRIVAKAF</sequence>
<organism evidence="2 3">
    <name type="scientific">Nocardioides kribbensis</name>
    <dbReference type="NCBI Taxonomy" id="305517"/>
    <lineage>
        <taxon>Bacteria</taxon>
        <taxon>Bacillati</taxon>
        <taxon>Actinomycetota</taxon>
        <taxon>Actinomycetes</taxon>
        <taxon>Propionibacteriales</taxon>
        <taxon>Nocardioidaceae</taxon>
        <taxon>Nocardioides</taxon>
    </lineage>
</organism>
<dbReference type="Pfam" id="PF24792">
    <property type="entry name" value="DUF7701"/>
    <property type="match status" value="1"/>
</dbReference>
<reference evidence="2 3" key="1">
    <citation type="submission" date="2024-02" db="EMBL/GenBank/DDBJ databases">
        <title>Full genome sequence of Nocardioides kribbensis.</title>
        <authorList>
            <person name="Poletto B.L."/>
            <person name="Silva G."/>
            <person name="Galante D."/>
            <person name="Campos K.R."/>
            <person name="Santos M.B.N."/>
            <person name="Sacchi C.T."/>
        </authorList>
    </citation>
    <scope>NUCLEOTIDE SEQUENCE [LARGE SCALE GENOMIC DNA]</scope>
    <source>
        <strain evidence="2 3">O4R</strain>
    </source>
</reference>
<dbReference type="RefSeq" id="WP_349803384.1">
    <property type="nucleotide sequence ID" value="NZ_JBEGDP010000001.1"/>
</dbReference>
<name>A0ABV1NT69_9ACTN</name>
<evidence type="ECO:0000313" key="2">
    <source>
        <dbReference type="EMBL" id="MEQ7845684.1"/>
    </source>
</evidence>
<comment type="caution">
    <text evidence="2">The sequence shown here is derived from an EMBL/GenBank/DDBJ whole genome shotgun (WGS) entry which is preliminary data.</text>
</comment>
<feature type="domain" description="DUF7701" evidence="1">
    <location>
        <begin position="2"/>
        <end position="91"/>
    </location>
</feature>
<dbReference type="InterPro" id="IPR056118">
    <property type="entry name" value="DUF7701"/>
</dbReference>
<proteinExistence type="predicted"/>
<keyword evidence="3" id="KW-1185">Reference proteome</keyword>
<dbReference type="Proteomes" id="UP001482520">
    <property type="component" value="Unassembled WGS sequence"/>
</dbReference>
<gene>
    <name evidence="2" type="ORF">V6R90_00230</name>
</gene>
<protein>
    <recommendedName>
        <fullName evidence="1">DUF7701 domain-containing protein</fullName>
    </recommendedName>
</protein>
<accession>A0ABV1NT69</accession>
<evidence type="ECO:0000259" key="1">
    <source>
        <dbReference type="Pfam" id="PF24792"/>
    </source>
</evidence>